<proteinExistence type="predicted"/>
<dbReference type="EMBL" id="OU896710">
    <property type="protein sequence ID" value="CAH1163846.1"/>
    <property type="molecule type" value="Genomic_DNA"/>
</dbReference>
<dbReference type="InterPro" id="IPR036047">
    <property type="entry name" value="F-box-like_dom_sf"/>
</dbReference>
<organism evidence="2 3">
    <name type="scientific">Phaedon cochleariae</name>
    <name type="common">Mustard beetle</name>
    <dbReference type="NCBI Taxonomy" id="80249"/>
    <lineage>
        <taxon>Eukaryota</taxon>
        <taxon>Metazoa</taxon>
        <taxon>Ecdysozoa</taxon>
        <taxon>Arthropoda</taxon>
        <taxon>Hexapoda</taxon>
        <taxon>Insecta</taxon>
        <taxon>Pterygota</taxon>
        <taxon>Neoptera</taxon>
        <taxon>Endopterygota</taxon>
        <taxon>Coleoptera</taxon>
        <taxon>Polyphaga</taxon>
        <taxon>Cucujiformia</taxon>
        <taxon>Chrysomeloidea</taxon>
        <taxon>Chrysomelidae</taxon>
        <taxon>Chrysomelinae</taxon>
        <taxon>Chrysomelini</taxon>
        <taxon>Phaedon</taxon>
    </lineage>
</organism>
<accession>A0A9P0GR24</accession>
<dbReference type="PANTHER" id="PTHR20933:SF3">
    <property type="entry name" value="F-BOX ONLY PROTEIN 33"/>
    <property type="match status" value="1"/>
</dbReference>
<dbReference type="PROSITE" id="PS50181">
    <property type="entry name" value="FBOX"/>
    <property type="match status" value="1"/>
</dbReference>
<dbReference type="SMART" id="SM00256">
    <property type="entry name" value="FBOX"/>
    <property type="match status" value="1"/>
</dbReference>
<protein>
    <recommendedName>
        <fullName evidence="1">F-box domain-containing protein</fullName>
    </recommendedName>
</protein>
<reference evidence="2" key="2">
    <citation type="submission" date="2022-10" db="EMBL/GenBank/DDBJ databases">
        <authorList>
            <consortium name="ENA_rothamsted_submissions"/>
            <consortium name="culmorum"/>
            <person name="King R."/>
        </authorList>
    </citation>
    <scope>NUCLEOTIDE SEQUENCE</scope>
</reference>
<sequence length="423" mass="49174">MSTTYGDCSKPKKSKTSEEITFTSYWAHLPSLLLHDIFDLLNRRDRRNASAVCKHWRQNSFHPKWWPTMKFRLENNDEEKSRFFTNTFGHIVAEANITLNSLSSKSVEEFIQLLHQLIRNNNLKSIIIEPSHCRLELPMNQSGSIYDGGLEEIISILKTCLLTRLNKFSIGCIEDLCLYIKDILENLNPSYVTHLGLASVKDDPDKYQANYFDPKLIAPFTKLQVLSIDYDQLSDEFLSKLDSAKQLERLIVHLHGVRKNHPGTTNQAWMDFSHQHPRCELRLTVIHAFEDIDNLHETVMRQHMPLSHLKVFFCEQVNLQIVENLSNYADTLRSVLWVDSLSNSDNSWILVKPWLDESPDPFVLTAWLCKNLEEFVFFGYKYWEENLIAIGRLRGGNLKRLEIAEPDIIYPPGPHVENALLEY</sequence>
<reference evidence="2" key="1">
    <citation type="submission" date="2022-01" db="EMBL/GenBank/DDBJ databases">
        <authorList>
            <person name="King R."/>
        </authorList>
    </citation>
    <scope>NUCLEOTIDE SEQUENCE</scope>
</reference>
<evidence type="ECO:0000313" key="2">
    <source>
        <dbReference type="EMBL" id="CAH1163846.1"/>
    </source>
</evidence>
<evidence type="ECO:0000313" key="3">
    <source>
        <dbReference type="Proteomes" id="UP001153737"/>
    </source>
</evidence>
<dbReference type="Pfam" id="PF12937">
    <property type="entry name" value="F-box-like"/>
    <property type="match status" value="1"/>
</dbReference>
<dbReference type="InterPro" id="IPR032675">
    <property type="entry name" value="LRR_dom_sf"/>
</dbReference>
<dbReference type="PANTHER" id="PTHR20933">
    <property type="entry name" value="F-BOX ONLY PROTEIN 33"/>
    <property type="match status" value="1"/>
</dbReference>
<dbReference type="Gene3D" id="1.20.1280.50">
    <property type="match status" value="1"/>
</dbReference>
<feature type="domain" description="F-box" evidence="1">
    <location>
        <begin position="23"/>
        <end position="69"/>
    </location>
</feature>
<gene>
    <name evidence="2" type="ORF">PHAECO_LOCUS8145</name>
</gene>
<dbReference type="AlphaFoldDB" id="A0A9P0GR24"/>
<dbReference type="InterPro" id="IPR001810">
    <property type="entry name" value="F-box_dom"/>
</dbReference>
<dbReference type="GO" id="GO:0031398">
    <property type="term" value="P:positive regulation of protein ubiquitination"/>
    <property type="evidence" value="ECO:0007669"/>
    <property type="project" value="TreeGrafter"/>
</dbReference>
<dbReference type="Gene3D" id="3.80.10.10">
    <property type="entry name" value="Ribonuclease Inhibitor"/>
    <property type="match status" value="1"/>
</dbReference>
<name>A0A9P0GR24_PHACE</name>
<dbReference type="Proteomes" id="UP001153737">
    <property type="component" value="Chromosome 4"/>
</dbReference>
<dbReference type="SUPFAM" id="SSF81383">
    <property type="entry name" value="F-box domain"/>
    <property type="match status" value="1"/>
</dbReference>
<evidence type="ECO:0000259" key="1">
    <source>
        <dbReference type="PROSITE" id="PS50181"/>
    </source>
</evidence>
<keyword evidence="3" id="KW-1185">Reference proteome</keyword>